<dbReference type="AlphaFoldDB" id="A0A0S1SK30"/>
<keyword evidence="2" id="KW-0732">Signal</keyword>
<feature type="chain" id="PRO_5009797861" evidence="2">
    <location>
        <begin position="26"/>
        <end position="339"/>
    </location>
</feature>
<keyword evidence="1" id="KW-0378">Hydrolase</keyword>
<reference evidence="4 5" key="2">
    <citation type="journal article" date="2016" name="PeerJ">
        <title>Analysis of five complete genome sequences for members of the class Peribacteria in the recently recognized Peregrinibacteria bacterial phylum.</title>
        <authorList>
            <person name="Anantharaman K."/>
            <person name="Brown C.T."/>
            <person name="Burstein D."/>
            <person name="Castelle C.J."/>
            <person name="Probst A.J."/>
            <person name="Thomas B.C."/>
            <person name="Williams K.H."/>
            <person name="Banfield J.F."/>
        </authorList>
    </citation>
    <scope>NUCLEOTIDE SEQUENCE [LARGE SCALE GENOMIC DNA]</scope>
    <source>
        <strain evidence="4">RIFOXYD1_FULL_PER-ii_59_16</strain>
    </source>
</reference>
<dbReference type="Proteomes" id="UP000069135">
    <property type="component" value="Chromosome"/>
</dbReference>
<evidence type="ECO:0000313" key="5">
    <source>
        <dbReference type="Proteomes" id="UP000069135"/>
    </source>
</evidence>
<proteinExistence type="predicted"/>
<accession>A0A0S1SPN1</accession>
<dbReference type="KEGG" id="prf:PeribacterA2_0165"/>
<gene>
    <name evidence="4" type="ORF">PeribacterD1_0165</name>
</gene>
<evidence type="ECO:0000259" key="3">
    <source>
        <dbReference type="Pfam" id="PF00326"/>
    </source>
</evidence>
<dbReference type="STRING" id="1735162.PeribacterB2_0165"/>
<evidence type="ECO:0000256" key="2">
    <source>
        <dbReference type="SAM" id="SignalP"/>
    </source>
</evidence>
<name>A0A0S1SK30_9BACT</name>
<organism evidence="4 5">
    <name type="scientific">Candidatus Peribacter riflensis</name>
    <dbReference type="NCBI Taxonomy" id="1735162"/>
    <lineage>
        <taxon>Bacteria</taxon>
        <taxon>Candidatus Peregrinibacteriota</taxon>
        <taxon>Candidatus Peribacteria</taxon>
        <taxon>Candidatus Peribacterales</taxon>
        <taxon>Candidatus Peribacteraceae</taxon>
        <taxon>Candidatus Peribacter</taxon>
    </lineage>
</organism>
<feature type="domain" description="Peptidase S9 prolyl oligopeptidase catalytic" evidence="3">
    <location>
        <begin position="129"/>
        <end position="336"/>
    </location>
</feature>
<accession>A0A0S1SKF8</accession>
<dbReference type="PIRSF" id="PIRSF029171">
    <property type="entry name" value="Esterase_LipA"/>
    <property type="match status" value="1"/>
</dbReference>
<accession>A0A0S1SU56</accession>
<accession>A0A0S1SK30</accession>
<dbReference type="InterPro" id="IPR029058">
    <property type="entry name" value="AB_hydrolase_fold"/>
</dbReference>
<reference evidence="5" key="1">
    <citation type="submission" date="2015-10" db="EMBL/GenBank/DDBJ databases">
        <title>Analysis of five complete genome sequences for members of the class Peribacteria in the recently recognized Peregrinibacteria bacterial phylum.</title>
        <authorList>
            <person name="Anantharaman K."/>
            <person name="Brown C.T."/>
            <person name="Burstein D."/>
            <person name="Castelle C.J."/>
            <person name="Probst A.J."/>
            <person name="Thomas B.C."/>
            <person name="Williams K.H."/>
            <person name="Banfield J.F."/>
        </authorList>
    </citation>
    <scope>NUCLEOTIDE SEQUENCE [LARGE SCALE GENOMIC DNA]</scope>
</reference>
<dbReference type="GO" id="GO:0004806">
    <property type="term" value="F:triacylglycerol lipase activity"/>
    <property type="evidence" value="ECO:0007669"/>
    <property type="project" value="InterPro"/>
</dbReference>
<evidence type="ECO:0000256" key="1">
    <source>
        <dbReference type="ARBA" id="ARBA00022801"/>
    </source>
</evidence>
<dbReference type="GO" id="GO:0008236">
    <property type="term" value="F:serine-type peptidase activity"/>
    <property type="evidence" value="ECO:0007669"/>
    <property type="project" value="InterPro"/>
</dbReference>
<dbReference type="GO" id="GO:0016042">
    <property type="term" value="P:lipid catabolic process"/>
    <property type="evidence" value="ECO:0007669"/>
    <property type="project" value="InterPro"/>
</dbReference>
<dbReference type="EMBL" id="CP013065">
    <property type="protein sequence ID" value="ALM12866.1"/>
    <property type="molecule type" value="Genomic_DNA"/>
</dbReference>
<dbReference type="InterPro" id="IPR005152">
    <property type="entry name" value="Lipase_secreted"/>
</dbReference>
<dbReference type="GO" id="GO:0006508">
    <property type="term" value="P:proteolysis"/>
    <property type="evidence" value="ECO:0007669"/>
    <property type="project" value="InterPro"/>
</dbReference>
<dbReference type="SUPFAM" id="SSF53474">
    <property type="entry name" value="alpha/beta-Hydrolases"/>
    <property type="match status" value="1"/>
</dbReference>
<dbReference type="PANTHER" id="PTHR22946:SF9">
    <property type="entry name" value="POLYKETIDE TRANSFERASE AF380"/>
    <property type="match status" value="1"/>
</dbReference>
<dbReference type="PROSITE" id="PS51257">
    <property type="entry name" value="PROKAR_LIPOPROTEIN"/>
    <property type="match status" value="1"/>
</dbReference>
<sequence>MKSVRSPSALLGLCLLLTACVSPSAGSSTLTGSASVTSREQAGVLEQVPAELSIAHFAQMRLEGTDFTLGDILEENAAYTRYAITYRSNGLLISGIMNIPKGTGPFPLVILNHGYIAPSVYTRGRGLKREQDYLARQGFAVLHTDYRGHALSDASPDVREVYDAGLEYAMDSANAINAVRAADLPQVDAKRVGMLGHSLGGGVSLNIAVARPDLVSAFVLYAPVHSDAWENFARWRSKRDDKDRTLAVLGTREENPEAWDALSSLTSLKNITAPVLLFQGTKDADVPPEWSDFLDAQLKALNKDVTYVSYEGEKHEFIPKWEDFMKRTTAFLRGHLTVE</sequence>
<dbReference type="Gene3D" id="3.40.50.1820">
    <property type="entry name" value="alpha/beta hydrolase"/>
    <property type="match status" value="1"/>
</dbReference>
<dbReference type="InterPro" id="IPR050261">
    <property type="entry name" value="FrsA_esterase"/>
</dbReference>
<dbReference type="PANTHER" id="PTHR22946">
    <property type="entry name" value="DIENELACTONE HYDROLASE DOMAIN-CONTAINING PROTEIN-RELATED"/>
    <property type="match status" value="1"/>
</dbReference>
<feature type="signal peptide" evidence="2">
    <location>
        <begin position="1"/>
        <end position="25"/>
    </location>
</feature>
<dbReference type="InterPro" id="IPR001375">
    <property type="entry name" value="Peptidase_S9_cat"/>
</dbReference>
<evidence type="ECO:0000313" key="4">
    <source>
        <dbReference type="EMBL" id="ALM12866.1"/>
    </source>
</evidence>
<dbReference type="Pfam" id="PF00326">
    <property type="entry name" value="Peptidase_S9"/>
    <property type="match status" value="1"/>
</dbReference>
<protein>
    <submittedName>
        <fullName evidence="4">Peptidase S9 prolyl oligopeptidase active site domain-containing protein</fullName>
    </submittedName>
</protein>
<accession>A0A0S1SGE3</accession>